<evidence type="ECO:0000259" key="6">
    <source>
        <dbReference type="PROSITE" id="PS50118"/>
    </source>
</evidence>
<dbReference type="Gene3D" id="1.10.30.10">
    <property type="entry name" value="High mobility group box domain"/>
    <property type="match status" value="1"/>
</dbReference>
<reference evidence="7" key="1">
    <citation type="submission" date="2021-06" db="EMBL/GenBank/DDBJ databases">
        <authorList>
            <person name="Kallberg Y."/>
            <person name="Tangrot J."/>
            <person name="Rosling A."/>
        </authorList>
    </citation>
    <scope>NUCLEOTIDE SEQUENCE</scope>
    <source>
        <strain evidence="7">UK204</strain>
    </source>
</reference>
<dbReference type="SUPFAM" id="SSF47095">
    <property type="entry name" value="HMG-box"/>
    <property type="match status" value="1"/>
</dbReference>
<keyword evidence="1" id="KW-0805">Transcription regulation</keyword>
<evidence type="ECO:0000256" key="2">
    <source>
        <dbReference type="ARBA" id="ARBA00023125"/>
    </source>
</evidence>
<feature type="region of interest" description="Disordered" evidence="5">
    <location>
        <begin position="228"/>
        <end position="261"/>
    </location>
</feature>
<gene>
    <name evidence="7" type="ORF">FCALED_LOCUS5304</name>
</gene>
<keyword evidence="8" id="KW-1185">Reference proteome</keyword>
<dbReference type="FunFam" id="1.10.30.10:FF:000041">
    <property type="entry name" value="HMG box family protein"/>
    <property type="match status" value="1"/>
</dbReference>
<keyword evidence="2 4" id="KW-0238">DNA-binding</keyword>
<dbReference type="InterPro" id="IPR036910">
    <property type="entry name" value="HMG_box_dom_sf"/>
</dbReference>
<dbReference type="PANTHER" id="PTHR10270">
    <property type="entry name" value="SOX TRANSCRIPTION FACTOR"/>
    <property type="match status" value="1"/>
</dbReference>
<feature type="compositionally biased region" description="Basic and acidic residues" evidence="5">
    <location>
        <begin position="228"/>
        <end position="238"/>
    </location>
</feature>
<evidence type="ECO:0000256" key="4">
    <source>
        <dbReference type="PROSITE-ProRule" id="PRU00267"/>
    </source>
</evidence>
<dbReference type="Pfam" id="PF00505">
    <property type="entry name" value="HMG_box"/>
    <property type="match status" value="1"/>
</dbReference>
<dbReference type="GO" id="GO:0030154">
    <property type="term" value="P:cell differentiation"/>
    <property type="evidence" value="ECO:0007669"/>
    <property type="project" value="TreeGrafter"/>
</dbReference>
<accession>A0A9N9AM25</accession>
<feature type="domain" description="HMG box" evidence="6">
    <location>
        <begin position="169"/>
        <end position="237"/>
    </location>
</feature>
<evidence type="ECO:0000313" key="7">
    <source>
        <dbReference type="EMBL" id="CAG8533811.1"/>
    </source>
</evidence>
<feature type="DNA-binding region" description="HMG box" evidence="4">
    <location>
        <begin position="169"/>
        <end position="237"/>
    </location>
</feature>
<dbReference type="GO" id="GO:0005634">
    <property type="term" value="C:nucleus"/>
    <property type="evidence" value="ECO:0007669"/>
    <property type="project" value="UniProtKB-UniRule"/>
</dbReference>
<keyword evidence="4" id="KW-0539">Nucleus</keyword>
<comment type="caution">
    <text evidence="7">The sequence shown here is derived from an EMBL/GenBank/DDBJ whole genome shotgun (WGS) entry which is preliminary data.</text>
</comment>
<dbReference type="GO" id="GO:0001228">
    <property type="term" value="F:DNA-binding transcription activator activity, RNA polymerase II-specific"/>
    <property type="evidence" value="ECO:0007669"/>
    <property type="project" value="TreeGrafter"/>
</dbReference>
<feature type="region of interest" description="Disordered" evidence="5">
    <location>
        <begin position="153"/>
        <end position="176"/>
    </location>
</feature>
<evidence type="ECO:0000256" key="1">
    <source>
        <dbReference type="ARBA" id="ARBA00023015"/>
    </source>
</evidence>
<dbReference type="Proteomes" id="UP000789570">
    <property type="component" value="Unassembled WGS sequence"/>
</dbReference>
<dbReference type="InterPro" id="IPR050140">
    <property type="entry name" value="SRY-related_HMG-box_TF-like"/>
</dbReference>
<evidence type="ECO:0000313" key="8">
    <source>
        <dbReference type="Proteomes" id="UP000789570"/>
    </source>
</evidence>
<dbReference type="EMBL" id="CAJVPQ010001131">
    <property type="protein sequence ID" value="CAG8533811.1"/>
    <property type="molecule type" value="Genomic_DNA"/>
</dbReference>
<feature type="compositionally biased region" description="Basic residues" evidence="5">
    <location>
        <begin position="239"/>
        <end position="252"/>
    </location>
</feature>
<dbReference type="GO" id="GO:0000978">
    <property type="term" value="F:RNA polymerase II cis-regulatory region sequence-specific DNA binding"/>
    <property type="evidence" value="ECO:0007669"/>
    <property type="project" value="TreeGrafter"/>
</dbReference>
<evidence type="ECO:0000256" key="3">
    <source>
        <dbReference type="ARBA" id="ARBA00023163"/>
    </source>
</evidence>
<dbReference type="AlphaFoldDB" id="A0A9N9AM25"/>
<dbReference type="OrthoDB" id="6247875at2759"/>
<keyword evidence="3" id="KW-0804">Transcription</keyword>
<organism evidence="7 8">
    <name type="scientific">Funneliformis caledonium</name>
    <dbReference type="NCBI Taxonomy" id="1117310"/>
    <lineage>
        <taxon>Eukaryota</taxon>
        <taxon>Fungi</taxon>
        <taxon>Fungi incertae sedis</taxon>
        <taxon>Mucoromycota</taxon>
        <taxon>Glomeromycotina</taxon>
        <taxon>Glomeromycetes</taxon>
        <taxon>Glomerales</taxon>
        <taxon>Glomeraceae</taxon>
        <taxon>Funneliformis</taxon>
    </lineage>
</organism>
<dbReference type="CDD" id="cd01389">
    <property type="entry name" value="HMG-box_ROX1-like"/>
    <property type="match status" value="1"/>
</dbReference>
<protein>
    <submittedName>
        <fullName evidence="7">11088_t:CDS:1</fullName>
    </submittedName>
</protein>
<dbReference type="SMART" id="SM00398">
    <property type="entry name" value="HMG"/>
    <property type="match status" value="1"/>
</dbReference>
<dbReference type="InterPro" id="IPR009071">
    <property type="entry name" value="HMG_box_dom"/>
</dbReference>
<proteinExistence type="predicted"/>
<dbReference type="PANTHER" id="PTHR10270:SF161">
    <property type="entry name" value="SEX-DETERMINING REGION Y PROTEIN"/>
    <property type="match status" value="1"/>
</dbReference>
<evidence type="ECO:0000256" key="5">
    <source>
        <dbReference type="SAM" id="MobiDB-lite"/>
    </source>
</evidence>
<sequence>MNDDKKSLNMQYISQRNVNSHYLPSSRIVNKGSETTTKPPTFQFIPHDEIISLYEQRKGTQYFIPEGYEPVLVPRDSPLQPVANLLQNGKNLQQQLLKQQQLKIQQATTPVVVVSNKSKASIPHIVPTISNQSNPTTSDVRFPQLVLARTSAPTQRAGAVAKAQKPKKPPRPPNAFILYRRSKQPDIVKNNEGISNNEVSKQVGEMWHKEPLEEKLKFQRMADAAKMEHMKKYPEYKYRPRRPHEKRRRTKRPNASLTNTP</sequence>
<dbReference type="PROSITE" id="PS50118">
    <property type="entry name" value="HMG_BOX_2"/>
    <property type="match status" value="1"/>
</dbReference>
<name>A0A9N9AM25_9GLOM</name>